<dbReference type="Proteomes" id="UP000001623">
    <property type="component" value="Chromosome"/>
</dbReference>
<dbReference type="HOGENOM" id="CLU_179253_0_0_5"/>
<evidence type="ECO:0000256" key="1">
    <source>
        <dbReference type="SAM" id="MobiDB-lite"/>
    </source>
</evidence>
<protein>
    <submittedName>
        <fullName evidence="2">Uncharacterized protein</fullName>
    </submittedName>
</protein>
<feature type="region of interest" description="Disordered" evidence="1">
    <location>
        <begin position="1"/>
        <end position="21"/>
    </location>
</feature>
<dbReference type="AlphaFoldDB" id="F7YH46"/>
<accession>F7YH46</accession>
<reference evidence="2 3" key="1">
    <citation type="submission" date="2010-10" db="EMBL/GenBank/DDBJ databases">
        <title>Complete sequence of Mesorhizobium opportunistum WSM2075.</title>
        <authorList>
            <consortium name="US DOE Joint Genome Institute"/>
            <person name="Lucas S."/>
            <person name="Copeland A."/>
            <person name="Lapidus A."/>
            <person name="Cheng J.-F."/>
            <person name="Bruce D."/>
            <person name="Goodwin L."/>
            <person name="Pitluck S."/>
            <person name="Chertkov O."/>
            <person name="Misra M."/>
            <person name="Detter J.C."/>
            <person name="Han C."/>
            <person name="Tapia R."/>
            <person name="Land M."/>
            <person name="Hauser L."/>
            <person name="Kyrpides N."/>
            <person name="Ovchinnikova G."/>
            <person name="Mavrommatis K.M."/>
            <person name="Tiwari R.P."/>
            <person name="Howieson J.G."/>
            <person name="O'Hara G.W."/>
            <person name="Nandasena K.G."/>
            <person name="Woyke T."/>
        </authorList>
    </citation>
    <scope>NUCLEOTIDE SEQUENCE [LARGE SCALE GENOMIC DNA]</scope>
    <source>
        <strain evidence="3">LMG 24607 / HAMBI 3007 / WSM2075</strain>
    </source>
</reference>
<dbReference type="RefSeq" id="WP_013894755.1">
    <property type="nucleotide sequence ID" value="NC_015675.1"/>
</dbReference>
<name>F7YH46_MESOW</name>
<organism evidence="2 3">
    <name type="scientific">Mesorhizobium opportunistum (strain LMG 24607 / HAMBI 3007 / WSM2075)</name>
    <dbReference type="NCBI Taxonomy" id="536019"/>
    <lineage>
        <taxon>Bacteria</taxon>
        <taxon>Pseudomonadati</taxon>
        <taxon>Pseudomonadota</taxon>
        <taxon>Alphaproteobacteria</taxon>
        <taxon>Hyphomicrobiales</taxon>
        <taxon>Phyllobacteriaceae</taxon>
        <taxon>Mesorhizobium</taxon>
    </lineage>
</organism>
<gene>
    <name evidence="2" type="ordered locus">Mesop_3626</name>
</gene>
<dbReference type="EMBL" id="CP002279">
    <property type="protein sequence ID" value="AEH88068.1"/>
    <property type="molecule type" value="Genomic_DNA"/>
</dbReference>
<sequence length="102" mass="11843">MARRPKRSHNGGPPLDDYKGPPWGKSDPYIFLAWQAAHAKAWKAPSRDVMLMRMDKAERLGLTYEEYTLEILERGRHLGQEDTDRISAIKAARKRRRVRQLG</sequence>
<dbReference type="KEGG" id="mop:Mesop_3626"/>
<proteinExistence type="predicted"/>
<evidence type="ECO:0000313" key="2">
    <source>
        <dbReference type="EMBL" id="AEH88068.1"/>
    </source>
</evidence>
<evidence type="ECO:0000313" key="3">
    <source>
        <dbReference type="Proteomes" id="UP000001623"/>
    </source>
</evidence>
<dbReference type="STRING" id="536019.Mesop_3626"/>